<protein>
    <submittedName>
        <fullName evidence="6">BamA/TamA family outer membrane protein</fullName>
    </submittedName>
</protein>
<keyword evidence="3" id="KW-0998">Cell outer membrane</keyword>
<dbReference type="InterPro" id="IPR013686">
    <property type="entry name" value="Polypept-transport_assoc_ShlB"/>
</dbReference>
<organism evidence="6 7">
    <name type="scientific">Spirulina subsalsa FACHB-351</name>
    <dbReference type="NCBI Taxonomy" id="234711"/>
    <lineage>
        <taxon>Bacteria</taxon>
        <taxon>Bacillati</taxon>
        <taxon>Cyanobacteriota</taxon>
        <taxon>Cyanophyceae</taxon>
        <taxon>Spirulinales</taxon>
        <taxon>Spirulinaceae</taxon>
        <taxon>Spirulina</taxon>
    </lineage>
</organism>
<dbReference type="PANTHER" id="PTHR34597">
    <property type="entry name" value="SLR1661 PROTEIN"/>
    <property type="match status" value="1"/>
</dbReference>
<dbReference type="InterPro" id="IPR005565">
    <property type="entry name" value="Hemolysn_activator_HlyB_C"/>
</dbReference>
<evidence type="ECO:0000259" key="4">
    <source>
        <dbReference type="Pfam" id="PF03865"/>
    </source>
</evidence>
<proteinExistence type="predicted"/>
<dbReference type="Pfam" id="PF03865">
    <property type="entry name" value="ShlB"/>
    <property type="match status" value="1"/>
</dbReference>
<feature type="domain" description="Polypeptide-transport-associated ShlB-type" evidence="5">
    <location>
        <begin position="88"/>
        <end position="163"/>
    </location>
</feature>
<dbReference type="InterPro" id="IPR051544">
    <property type="entry name" value="TPS_OM_transporter"/>
</dbReference>
<feature type="domain" description="Haemolysin activator HlyB C-terminal" evidence="4">
    <location>
        <begin position="225"/>
        <end position="534"/>
    </location>
</feature>
<keyword evidence="1" id="KW-0472">Membrane</keyword>
<evidence type="ECO:0000256" key="2">
    <source>
        <dbReference type="ARBA" id="ARBA00022692"/>
    </source>
</evidence>
<reference evidence="6 7" key="1">
    <citation type="submission" date="2021-08" db="EMBL/GenBank/DDBJ databases">
        <title>Draft genome sequence of Spirulina subsalsa with high tolerance to salinity and hype-accumulation of phycocyanin.</title>
        <authorList>
            <person name="Pei H."/>
            <person name="Jiang L."/>
        </authorList>
    </citation>
    <scope>NUCLEOTIDE SEQUENCE [LARGE SCALE GENOMIC DNA]</scope>
    <source>
        <strain evidence="6 7">FACHB-351</strain>
    </source>
</reference>
<sequence>MSAHFSYSALCFGRPSWGVLLGVGLCLLGGEVKAQSPLLPNPADLWPSGPPPEMLPDTPVFPTDPLLNLPLPDEETSPPVVEGESVVLQRLELVGNTVFGDEELQGDWQVGDRLSVTEVMTLLGEIDRKYEEGGYITSGSFVDSEDFRRFQETGILRVQVREGGIEEIRVRVEGRLHREYVRSRLNLATTPPLHEPTLLDGLRLLQLDPMIEQVQGALGASPQGGQSVLDVVVVAANPWFGEVLADNGRSPSVGSFRRGVTIGHRSLSGWGDRLQVGYSNTEGSNSYDFSYTVPVSPHNTTVNLTTGIATSRIIEPPFVPLNVESTSRYTQLKVRHPLKQTPSQEFALSLALSRTEGATRLLDIPFPLSPGADAEGKTQITALRLSQEWTQQSHQHILALRSQFSLGLDALGATINSQPPDTRFFAWRGQGQYVRLIGDSTLIVRGNVQWGDRPLVPSEQLGMGGFGTVRGYRQDTLLTDHGISGTVEWQFPVLRLPQAPSVLVVAPFVDFGLGWNQGSTPDRNTLASVGLGLQWLMSDRLVARLDWGIPLTSPSSSQRTWQENGLHFSIQINPF</sequence>
<keyword evidence="7" id="KW-1185">Reference proteome</keyword>
<comment type="caution">
    <text evidence="6">The sequence shown here is derived from an EMBL/GenBank/DDBJ whole genome shotgun (WGS) entry which is preliminary data.</text>
</comment>
<evidence type="ECO:0000313" key="7">
    <source>
        <dbReference type="Proteomes" id="UP001526426"/>
    </source>
</evidence>
<evidence type="ECO:0000313" key="6">
    <source>
        <dbReference type="EMBL" id="MCW6035974.1"/>
    </source>
</evidence>
<name>A0ABT3L390_9CYAN</name>
<evidence type="ECO:0000256" key="3">
    <source>
        <dbReference type="ARBA" id="ARBA00023237"/>
    </source>
</evidence>
<dbReference type="PANTHER" id="PTHR34597:SF3">
    <property type="entry name" value="OUTER MEMBRANE TRANSPORTER CDIB"/>
    <property type="match status" value="1"/>
</dbReference>
<keyword evidence="2" id="KW-0812">Transmembrane</keyword>
<dbReference type="Gene3D" id="3.10.20.310">
    <property type="entry name" value="membrane protein fhac"/>
    <property type="match status" value="1"/>
</dbReference>
<evidence type="ECO:0000259" key="5">
    <source>
        <dbReference type="Pfam" id="PF08479"/>
    </source>
</evidence>
<keyword evidence="1" id="KW-1134">Transmembrane beta strand</keyword>
<dbReference type="Pfam" id="PF08479">
    <property type="entry name" value="POTRA_2"/>
    <property type="match status" value="1"/>
</dbReference>
<dbReference type="EMBL" id="JAIHOM010000024">
    <property type="protein sequence ID" value="MCW6035974.1"/>
    <property type="molecule type" value="Genomic_DNA"/>
</dbReference>
<dbReference type="RefSeq" id="WP_265263701.1">
    <property type="nucleotide sequence ID" value="NZ_JAIHOM010000024.1"/>
</dbReference>
<dbReference type="Gene3D" id="2.40.160.50">
    <property type="entry name" value="membrane protein fhac: a member of the omp85/tpsb transporter family"/>
    <property type="match status" value="1"/>
</dbReference>
<gene>
    <name evidence="6" type="ORF">K4A83_06770</name>
</gene>
<evidence type="ECO:0000256" key="1">
    <source>
        <dbReference type="ARBA" id="ARBA00022452"/>
    </source>
</evidence>
<dbReference type="Proteomes" id="UP001526426">
    <property type="component" value="Unassembled WGS sequence"/>
</dbReference>
<accession>A0ABT3L390</accession>